<protein>
    <recommendedName>
        <fullName evidence="2">histidine kinase</fullName>
        <ecNumber evidence="2">2.7.13.3</ecNumber>
    </recommendedName>
</protein>
<evidence type="ECO:0000256" key="2">
    <source>
        <dbReference type="ARBA" id="ARBA00012438"/>
    </source>
</evidence>
<feature type="transmembrane region" description="Helical" evidence="9">
    <location>
        <begin position="36"/>
        <end position="54"/>
    </location>
</feature>
<feature type="domain" description="Histidine kinase" evidence="10">
    <location>
        <begin position="381"/>
        <end position="611"/>
    </location>
</feature>
<dbReference type="InterPro" id="IPR003594">
    <property type="entry name" value="HATPase_dom"/>
</dbReference>
<dbReference type="EMBL" id="JACRSR010000004">
    <property type="protein sequence ID" value="MBC8532129.1"/>
    <property type="molecule type" value="Genomic_DNA"/>
</dbReference>
<evidence type="ECO:0000256" key="6">
    <source>
        <dbReference type="ARBA" id="ARBA00022777"/>
    </source>
</evidence>
<dbReference type="PANTHER" id="PTHR43065:SF10">
    <property type="entry name" value="PEROXIDE STRESS-ACTIVATED HISTIDINE KINASE MAK3"/>
    <property type="match status" value="1"/>
</dbReference>
<dbReference type="InterPro" id="IPR036890">
    <property type="entry name" value="HATPase_C_sf"/>
</dbReference>
<dbReference type="PROSITE" id="PS50113">
    <property type="entry name" value="PAC"/>
    <property type="match status" value="1"/>
</dbReference>
<feature type="transmembrane region" description="Helical" evidence="9">
    <location>
        <begin position="198"/>
        <end position="220"/>
    </location>
</feature>
<feature type="domain" description="PAC" evidence="11">
    <location>
        <begin position="307"/>
        <end position="361"/>
    </location>
</feature>
<keyword evidence="6" id="KW-0418">Kinase</keyword>
<comment type="caution">
    <text evidence="12">The sequence shown here is derived from an EMBL/GenBank/DDBJ whole genome shotgun (WGS) entry which is preliminary data.</text>
</comment>
<keyword evidence="5" id="KW-0547">Nucleotide-binding</keyword>
<dbReference type="GO" id="GO:0005524">
    <property type="term" value="F:ATP binding"/>
    <property type="evidence" value="ECO:0007669"/>
    <property type="project" value="UniProtKB-KW"/>
</dbReference>
<keyword evidence="13" id="KW-1185">Reference proteome</keyword>
<keyword evidence="4" id="KW-0808">Transferase</keyword>
<dbReference type="GO" id="GO:0000155">
    <property type="term" value="F:phosphorelay sensor kinase activity"/>
    <property type="evidence" value="ECO:0007669"/>
    <property type="project" value="InterPro"/>
</dbReference>
<keyword evidence="3" id="KW-0597">Phosphoprotein</keyword>
<gene>
    <name evidence="12" type="ORF">H8696_09740</name>
</gene>
<evidence type="ECO:0000256" key="9">
    <source>
        <dbReference type="SAM" id="Phobius"/>
    </source>
</evidence>
<evidence type="ECO:0000259" key="11">
    <source>
        <dbReference type="PROSITE" id="PS50113"/>
    </source>
</evidence>
<keyword evidence="7" id="KW-0067">ATP-binding</keyword>
<dbReference type="InterPro" id="IPR004358">
    <property type="entry name" value="Sig_transdc_His_kin-like_C"/>
</dbReference>
<dbReference type="InterPro" id="IPR000700">
    <property type="entry name" value="PAS-assoc_C"/>
</dbReference>
<sequence length="618" mass="68905">MYSDFELVCLIMAVVCIAAFIIRNSLSTKIFLIHRLYITVGAVIIIWMLALIAMKFTDLADTTMLYVWDAVVYIGCAGAPVLGLLIVLTYAKSLEKLPRSYYLLFAVPLFINIMVWTNPLHHLFYRVFSVDVNTVVFGPMVAVSGIYGFIMGVMTNVVIYSFALRHDNKLYMKQAVLFSIGSTVPLVVNFLAMLRVPYFSIVATPLSFIVTIVCHGLAIYHFHLLDIKPVATQRVLDWISDCYLVINEDGLIISYNLPFAHLFGKQYGIDENRYLQDCAAREGVENRTGLYNLISAVESCRRTASNISYEQSIFKETDGEAVKLFYMVEITPLFIDGEIHGFVAIFKDVTKIKESMQKLQDSYTRIMEQERLASLGQMVGGLAHNLKTPIMSISGSAVAVENLVEECTLSMGDPDVTAEDYAEIRQEIAEWLVKIREACAYMSDIISAVKGQATNANVSEGVEFSLSELIRRVSLLLRHELLNSHCGLRVENAFKDEIYLQGDINNMVQVLNNLVSNAIDAQKGRNGDIVIGIDRDEEHLKIQVKDWGSGVAPEIKKRLFKQMITSKGAQGTGLGIYISNAVIKGKFGGFMWLEDNPEGGSIFGISIPLTNVAFRAKG</sequence>
<evidence type="ECO:0000256" key="3">
    <source>
        <dbReference type="ARBA" id="ARBA00022553"/>
    </source>
</evidence>
<dbReference type="InterPro" id="IPR005467">
    <property type="entry name" value="His_kinase_dom"/>
</dbReference>
<evidence type="ECO:0000256" key="7">
    <source>
        <dbReference type="ARBA" id="ARBA00022840"/>
    </source>
</evidence>
<keyword evidence="9" id="KW-0812">Transmembrane</keyword>
<evidence type="ECO:0000256" key="8">
    <source>
        <dbReference type="ARBA" id="ARBA00023012"/>
    </source>
</evidence>
<keyword evidence="9" id="KW-0472">Membrane</keyword>
<dbReference type="InterPro" id="IPR031621">
    <property type="entry name" value="HisKA_7TM"/>
</dbReference>
<name>A0A926HPX8_9FIRM</name>
<feature type="transmembrane region" description="Helical" evidence="9">
    <location>
        <begin position="137"/>
        <end position="163"/>
    </location>
</feature>
<dbReference type="Gene3D" id="3.30.565.10">
    <property type="entry name" value="Histidine kinase-like ATPase, C-terminal domain"/>
    <property type="match status" value="1"/>
</dbReference>
<keyword evidence="8" id="KW-0902">Two-component regulatory system</keyword>
<proteinExistence type="predicted"/>
<evidence type="ECO:0000256" key="1">
    <source>
        <dbReference type="ARBA" id="ARBA00000085"/>
    </source>
</evidence>
<evidence type="ECO:0000256" key="4">
    <source>
        <dbReference type="ARBA" id="ARBA00022679"/>
    </source>
</evidence>
<dbReference type="PANTHER" id="PTHR43065">
    <property type="entry name" value="SENSOR HISTIDINE KINASE"/>
    <property type="match status" value="1"/>
</dbReference>
<dbReference type="SUPFAM" id="SSF55874">
    <property type="entry name" value="ATPase domain of HSP90 chaperone/DNA topoisomerase II/histidine kinase"/>
    <property type="match status" value="1"/>
</dbReference>
<keyword evidence="9" id="KW-1133">Transmembrane helix</keyword>
<dbReference type="Gene3D" id="3.30.450.20">
    <property type="entry name" value="PAS domain"/>
    <property type="match status" value="1"/>
</dbReference>
<dbReference type="AlphaFoldDB" id="A0A926HPX8"/>
<evidence type="ECO:0000259" key="10">
    <source>
        <dbReference type="PROSITE" id="PS50109"/>
    </source>
</evidence>
<dbReference type="Pfam" id="PF16927">
    <property type="entry name" value="HisKA_7TM"/>
    <property type="match status" value="1"/>
</dbReference>
<dbReference type="Gene3D" id="1.10.287.130">
    <property type="match status" value="1"/>
</dbReference>
<evidence type="ECO:0000256" key="5">
    <source>
        <dbReference type="ARBA" id="ARBA00022741"/>
    </source>
</evidence>
<feature type="transmembrane region" description="Helical" evidence="9">
    <location>
        <begin position="66"/>
        <end position="88"/>
    </location>
</feature>
<comment type="catalytic activity">
    <reaction evidence="1">
        <text>ATP + protein L-histidine = ADP + protein N-phospho-L-histidine.</text>
        <dbReference type="EC" id="2.7.13.3"/>
    </reaction>
</comment>
<dbReference type="RefSeq" id="WP_249317241.1">
    <property type="nucleotide sequence ID" value="NZ_JACRSR010000004.1"/>
</dbReference>
<dbReference type="PROSITE" id="PS50109">
    <property type="entry name" value="HIS_KIN"/>
    <property type="match status" value="1"/>
</dbReference>
<organism evidence="12 13">
    <name type="scientific">Gehongia tenuis</name>
    <dbReference type="NCBI Taxonomy" id="2763655"/>
    <lineage>
        <taxon>Bacteria</taxon>
        <taxon>Bacillati</taxon>
        <taxon>Bacillota</taxon>
        <taxon>Clostridia</taxon>
        <taxon>Christensenellales</taxon>
        <taxon>Christensenellaceae</taxon>
        <taxon>Gehongia</taxon>
    </lineage>
</organism>
<dbReference type="SMART" id="SM00387">
    <property type="entry name" value="HATPase_c"/>
    <property type="match status" value="1"/>
</dbReference>
<feature type="transmembrane region" description="Helical" evidence="9">
    <location>
        <begin position="6"/>
        <end position="24"/>
    </location>
</feature>
<reference evidence="12" key="1">
    <citation type="submission" date="2020-08" db="EMBL/GenBank/DDBJ databases">
        <title>Genome public.</title>
        <authorList>
            <person name="Liu C."/>
            <person name="Sun Q."/>
        </authorList>
    </citation>
    <scope>NUCLEOTIDE SEQUENCE</scope>
    <source>
        <strain evidence="12">NSJ-53</strain>
    </source>
</reference>
<accession>A0A926HPX8</accession>
<feature type="transmembrane region" description="Helical" evidence="9">
    <location>
        <begin position="175"/>
        <end position="192"/>
    </location>
</feature>
<dbReference type="PRINTS" id="PR00344">
    <property type="entry name" value="BCTRLSENSOR"/>
</dbReference>
<evidence type="ECO:0000313" key="13">
    <source>
        <dbReference type="Proteomes" id="UP000623172"/>
    </source>
</evidence>
<dbReference type="InterPro" id="IPR003661">
    <property type="entry name" value="HisK_dim/P_dom"/>
</dbReference>
<dbReference type="Pfam" id="PF02518">
    <property type="entry name" value="HATPase_c"/>
    <property type="match status" value="1"/>
</dbReference>
<dbReference type="CDD" id="cd00082">
    <property type="entry name" value="HisKA"/>
    <property type="match status" value="1"/>
</dbReference>
<dbReference type="EC" id="2.7.13.3" evidence="2"/>
<dbReference type="Proteomes" id="UP000623172">
    <property type="component" value="Unassembled WGS sequence"/>
</dbReference>
<evidence type="ECO:0000313" key="12">
    <source>
        <dbReference type="EMBL" id="MBC8532129.1"/>
    </source>
</evidence>
<feature type="transmembrane region" description="Helical" evidence="9">
    <location>
        <begin position="100"/>
        <end position="117"/>
    </location>
</feature>